<feature type="compositionally biased region" description="Acidic residues" evidence="1">
    <location>
        <begin position="107"/>
        <end position="116"/>
    </location>
</feature>
<evidence type="ECO:0008006" key="6">
    <source>
        <dbReference type="Google" id="ProtNLM"/>
    </source>
</evidence>
<feature type="domain" description="SEP" evidence="3">
    <location>
        <begin position="203"/>
        <end position="272"/>
    </location>
</feature>
<proteinExistence type="predicted"/>
<dbReference type="STRING" id="4829.A0A163K0Q7"/>
<dbReference type="GO" id="GO:0061025">
    <property type="term" value="P:membrane fusion"/>
    <property type="evidence" value="ECO:0007669"/>
    <property type="project" value="TreeGrafter"/>
</dbReference>
<dbReference type="SMART" id="SM00553">
    <property type="entry name" value="SEP"/>
    <property type="match status" value="1"/>
</dbReference>
<feature type="compositionally biased region" description="Polar residues" evidence="1">
    <location>
        <begin position="85"/>
        <end position="101"/>
    </location>
</feature>
<feature type="compositionally biased region" description="Low complexity" evidence="1">
    <location>
        <begin position="269"/>
        <end position="291"/>
    </location>
</feature>
<protein>
    <recommendedName>
        <fullName evidence="6">SEP domain-containing protein</fullName>
    </recommendedName>
</protein>
<dbReference type="PANTHER" id="PTHR23333:SF20">
    <property type="entry name" value="NSFL1 COFACTOR P47"/>
    <property type="match status" value="1"/>
</dbReference>
<evidence type="ECO:0000313" key="5">
    <source>
        <dbReference type="Proteomes" id="UP000078561"/>
    </source>
</evidence>
<dbReference type="GO" id="GO:0043130">
    <property type="term" value="F:ubiquitin binding"/>
    <property type="evidence" value="ECO:0007669"/>
    <property type="project" value="TreeGrafter"/>
</dbReference>
<dbReference type="AlphaFoldDB" id="A0A163K0Q7"/>
<dbReference type="PANTHER" id="PTHR23333">
    <property type="entry name" value="UBX DOMAIN CONTAINING PROTEIN"/>
    <property type="match status" value="1"/>
</dbReference>
<gene>
    <name evidence="4" type="primary">ABSGL_10531.1 scaffold 12026</name>
</gene>
<dbReference type="CDD" id="cd01770">
    <property type="entry name" value="UBX_UBXN2"/>
    <property type="match status" value="1"/>
</dbReference>
<dbReference type="FunCoup" id="A0A163K0Q7">
    <property type="interactions" value="888"/>
</dbReference>
<dbReference type="InterPro" id="IPR001012">
    <property type="entry name" value="UBX_dom"/>
</dbReference>
<dbReference type="Pfam" id="PF00789">
    <property type="entry name" value="UBX"/>
    <property type="match status" value="1"/>
</dbReference>
<dbReference type="GO" id="GO:0005634">
    <property type="term" value="C:nucleus"/>
    <property type="evidence" value="ECO:0007669"/>
    <property type="project" value="TreeGrafter"/>
</dbReference>
<dbReference type="Pfam" id="PF14555">
    <property type="entry name" value="UBA_4"/>
    <property type="match status" value="1"/>
</dbReference>
<feature type="compositionally biased region" description="Pro residues" evidence="1">
    <location>
        <begin position="250"/>
        <end position="259"/>
    </location>
</feature>
<dbReference type="GO" id="GO:0005829">
    <property type="term" value="C:cytosol"/>
    <property type="evidence" value="ECO:0007669"/>
    <property type="project" value="TreeGrafter"/>
</dbReference>
<organism evidence="4">
    <name type="scientific">Absidia glauca</name>
    <name type="common">Pin mould</name>
    <dbReference type="NCBI Taxonomy" id="4829"/>
    <lineage>
        <taxon>Eukaryota</taxon>
        <taxon>Fungi</taxon>
        <taxon>Fungi incertae sedis</taxon>
        <taxon>Mucoromycota</taxon>
        <taxon>Mucoromycotina</taxon>
        <taxon>Mucoromycetes</taxon>
        <taxon>Mucorales</taxon>
        <taxon>Cunninghamellaceae</taxon>
        <taxon>Absidia</taxon>
    </lineage>
</organism>
<dbReference type="SMART" id="SM00166">
    <property type="entry name" value="UBX"/>
    <property type="match status" value="1"/>
</dbReference>
<keyword evidence="5" id="KW-1185">Reference proteome</keyword>
<dbReference type="SUPFAM" id="SSF46934">
    <property type="entry name" value="UBA-like"/>
    <property type="match status" value="1"/>
</dbReference>
<dbReference type="OrthoDB" id="25887at2759"/>
<evidence type="ECO:0000259" key="3">
    <source>
        <dbReference type="PROSITE" id="PS51399"/>
    </source>
</evidence>
<feature type="region of interest" description="Disordered" evidence="1">
    <location>
        <begin position="241"/>
        <end position="300"/>
    </location>
</feature>
<dbReference type="EMBL" id="LT554414">
    <property type="protein sequence ID" value="SAM04665.1"/>
    <property type="molecule type" value="Genomic_DNA"/>
</dbReference>
<reference evidence="4" key="1">
    <citation type="submission" date="2016-04" db="EMBL/GenBank/DDBJ databases">
        <authorList>
            <person name="Evans L.H."/>
            <person name="Alamgir A."/>
            <person name="Owens N."/>
            <person name="Weber N.D."/>
            <person name="Virtaneva K."/>
            <person name="Barbian K."/>
            <person name="Babar A."/>
            <person name="Rosenke K."/>
        </authorList>
    </citation>
    <scope>NUCLEOTIDE SEQUENCE [LARGE SCALE GENOMIC DNA]</scope>
    <source>
        <strain evidence="4">CBS 101.48</strain>
    </source>
</reference>
<dbReference type="CDD" id="cd14348">
    <property type="entry name" value="UBA_p47"/>
    <property type="match status" value="1"/>
</dbReference>
<dbReference type="Proteomes" id="UP000078561">
    <property type="component" value="Unassembled WGS sequence"/>
</dbReference>
<dbReference type="SUPFAM" id="SSF54236">
    <property type="entry name" value="Ubiquitin-like"/>
    <property type="match status" value="1"/>
</dbReference>
<dbReference type="InterPro" id="IPR012989">
    <property type="entry name" value="SEP_domain"/>
</dbReference>
<dbReference type="GO" id="GO:0000045">
    <property type="term" value="P:autophagosome assembly"/>
    <property type="evidence" value="ECO:0007669"/>
    <property type="project" value="TreeGrafter"/>
</dbReference>
<dbReference type="InterPro" id="IPR009060">
    <property type="entry name" value="UBA-like_sf"/>
</dbReference>
<evidence type="ECO:0000259" key="2">
    <source>
        <dbReference type="PROSITE" id="PS50033"/>
    </source>
</evidence>
<feature type="domain" description="UBX" evidence="2">
    <location>
        <begin position="295"/>
        <end position="370"/>
    </location>
</feature>
<evidence type="ECO:0000313" key="4">
    <source>
        <dbReference type="EMBL" id="SAM04665.1"/>
    </source>
</evidence>
<dbReference type="SUPFAM" id="SSF102848">
    <property type="entry name" value="NSFL1 (p97 ATPase) cofactor p47, SEP domain"/>
    <property type="match status" value="1"/>
</dbReference>
<accession>A0A163K0Q7</accession>
<feature type="region of interest" description="Disordered" evidence="1">
    <location>
        <begin position="48"/>
        <end position="186"/>
    </location>
</feature>
<dbReference type="PROSITE" id="PS50033">
    <property type="entry name" value="UBX"/>
    <property type="match status" value="1"/>
</dbReference>
<dbReference type="InParanoid" id="A0A163K0Q7"/>
<name>A0A163K0Q7_ABSGL</name>
<sequence length="372" mass="39382">MSDHNELIDQFTGMTSVSKDQAKFFLEMSNWDLEMAVTHYYDTNNEGGATATSPDASSAAGGSSATTTPAVVDSPPRAPPIIPTKRSNAPSKTAKTSNIRTLNDVAAQDEDSDDEPQNFFAGGEKSGMLVQDPSKRGKGNSLVDEILKKAAAGGPAPEDSDTAQESKPSYFTGSGYTLGSEEEPSVMVNDASAADPAAESLPSVTRYLTFWRNGFSVDDGPLLRYDDPANSAMLDSINSGVARRQDEDYVPPPKAPPKPFEGSGNRLGSPSAAAAAATPTTAPSSSSAPAPEIDASQPTTSIQVRLGDGSRLVVKLNQCHTVADLRRYIDSQRPAQRSYVLQTTFPVKQLGDEGQTLKDAGLLNSVVVQRYE</sequence>
<dbReference type="GO" id="GO:0043161">
    <property type="term" value="P:proteasome-mediated ubiquitin-dependent protein catabolic process"/>
    <property type="evidence" value="ECO:0007669"/>
    <property type="project" value="TreeGrafter"/>
</dbReference>
<dbReference type="InterPro" id="IPR036241">
    <property type="entry name" value="NSFL1C_SEP_dom_sf"/>
</dbReference>
<dbReference type="OMA" id="NKDHTDK"/>
<feature type="compositionally biased region" description="Polar residues" evidence="1">
    <location>
        <begin position="163"/>
        <end position="177"/>
    </location>
</feature>
<dbReference type="InterPro" id="IPR029071">
    <property type="entry name" value="Ubiquitin-like_domsf"/>
</dbReference>
<dbReference type="Gene3D" id="3.10.20.90">
    <property type="entry name" value="Phosphatidylinositol 3-kinase Catalytic Subunit, Chain A, domain 1"/>
    <property type="match status" value="1"/>
</dbReference>
<dbReference type="PROSITE" id="PS51399">
    <property type="entry name" value="SEP"/>
    <property type="match status" value="1"/>
</dbReference>
<dbReference type="Pfam" id="PF08059">
    <property type="entry name" value="SEP"/>
    <property type="match status" value="1"/>
</dbReference>
<evidence type="ECO:0000256" key="1">
    <source>
        <dbReference type="SAM" id="MobiDB-lite"/>
    </source>
</evidence>
<dbReference type="GO" id="GO:0031468">
    <property type="term" value="P:nuclear membrane reassembly"/>
    <property type="evidence" value="ECO:0007669"/>
    <property type="project" value="TreeGrafter"/>
</dbReference>
<feature type="compositionally biased region" description="Low complexity" evidence="1">
    <location>
        <begin position="48"/>
        <end position="70"/>
    </location>
</feature>
<dbReference type="GO" id="GO:0007030">
    <property type="term" value="P:Golgi organization"/>
    <property type="evidence" value="ECO:0007669"/>
    <property type="project" value="TreeGrafter"/>
</dbReference>
<dbReference type="Gene3D" id="1.10.8.10">
    <property type="entry name" value="DNA helicase RuvA subunit, C-terminal domain"/>
    <property type="match status" value="1"/>
</dbReference>